<keyword evidence="1" id="KW-1133">Transmembrane helix</keyword>
<name>A0A8H5M7X1_9AGAR</name>
<dbReference type="PANTHER" id="PTHR36124:SF1">
    <property type="entry name" value="ER-BOUND OXYGENASE MPAB_MPAB'_RUBBER OXYGENASE CATALYTIC DOMAIN-CONTAINING PROTEIN"/>
    <property type="match status" value="1"/>
</dbReference>
<dbReference type="InterPro" id="IPR046366">
    <property type="entry name" value="MPAB"/>
</dbReference>
<evidence type="ECO:0008006" key="4">
    <source>
        <dbReference type="Google" id="ProtNLM"/>
    </source>
</evidence>
<feature type="transmembrane region" description="Helical" evidence="1">
    <location>
        <begin position="6"/>
        <end position="26"/>
    </location>
</feature>
<comment type="caution">
    <text evidence="2">The sequence shown here is derived from an EMBL/GenBank/DDBJ whole genome shotgun (WGS) entry which is preliminary data.</text>
</comment>
<dbReference type="EMBL" id="JAACJN010000045">
    <property type="protein sequence ID" value="KAF5384037.1"/>
    <property type="molecule type" value="Genomic_DNA"/>
</dbReference>
<dbReference type="AlphaFoldDB" id="A0A8H5M7X1"/>
<keyword evidence="1" id="KW-0812">Transmembrane</keyword>
<evidence type="ECO:0000313" key="3">
    <source>
        <dbReference type="Proteomes" id="UP000518752"/>
    </source>
</evidence>
<accession>A0A8H5M7X1</accession>
<sequence>MVYNIYPGMTLKATLIGASIIGYLILVRTLRWKRYQALHRKYGQKYEQGLLTPEDAQNIIACSGQYDMPALMNYALSFALFKTYAIPTISKILSDTKELKSAAGISKRYADTEILISTWVFCPISGNPSQLDSQAGNRVVKPSDSNVTNTDVLEDPRAHLALARVNWLHSKYPIICLFPNTDFETDETVPEKWARCYGWREFSPMEAYAAYLFWFEIGKRMGIKDIPESMEAFKQWIDVREYEARAMIPAQTNNDVATYTTEELIHIVPETVLGFRLKDYVRRLTVCALDDNVRIAMMQKQQPPYLHTIFRFTLFSFAFFQKNLCLPRSQTNPGGAIDIPLDKATAGCPVNNSDCAKESTQRPAFHRMHPKRYQANPWYMPEPTSIGGQIKNWASIRLGLYNSPPGPNLRSEGYRLEEMGPLRYEQHGHEEVLRMAEEMYGSPISSPFSR</sequence>
<dbReference type="Proteomes" id="UP000518752">
    <property type="component" value="Unassembled WGS sequence"/>
</dbReference>
<reference evidence="2 3" key="1">
    <citation type="journal article" date="2020" name="ISME J.">
        <title>Uncovering the hidden diversity of litter-decomposition mechanisms in mushroom-forming fungi.</title>
        <authorList>
            <person name="Floudas D."/>
            <person name="Bentzer J."/>
            <person name="Ahren D."/>
            <person name="Johansson T."/>
            <person name="Persson P."/>
            <person name="Tunlid A."/>
        </authorList>
    </citation>
    <scope>NUCLEOTIDE SEQUENCE [LARGE SCALE GENOMIC DNA]</scope>
    <source>
        <strain evidence="2 3">CBS 406.79</strain>
    </source>
</reference>
<keyword evidence="1" id="KW-0472">Membrane</keyword>
<proteinExistence type="predicted"/>
<gene>
    <name evidence="2" type="ORF">D9757_006960</name>
</gene>
<dbReference type="OrthoDB" id="545169at2759"/>
<evidence type="ECO:0000256" key="1">
    <source>
        <dbReference type="SAM" id="Phobius"/>
    </source>
</evidence>
<evidence type="ECO:0000313" key="2">
    <source>
        <dbReference type="EMBL" id="KAF5384037.1"/>
    </source>
</evidence>
<dbReference type="GO" id="GO:0016491">
    <property type="term" value="F:oxidoreductase activity"/>
    <property type="evidence" value="ECO:0007669"/>
    <property type="project" value="InterPro"/>
</dbReference>
<protein>
    <recommendedName>
        <fullName evidence="4">ER-bound oxygenase mpaB/mpaB'/Rubber oxygenase catalytic domain-containing protein</fullName>
    </recommendedName>
</protein>
<keyword evidence="3" id="KW-1185">Reference proteome</keyword>
<dbReference type="PANTHER" id="PTHR36124">
    <property type="match status" value="1"/>
</dbReference>
<organism evidence="2 3">
    <name type="scientific">Collybiopsis confluens</name>
    <dbReference type="NCBI Taxonomy" id="2823264"/>
    <lineage>
        <taxon>Eukaryota</taxon>
        <taxon>Fungi</taxon>
        <taxon>Dikarya</taxon>
        <taxon>Basidiomycota</taxon>
        <taxon>Agaricomycotina</taxon>
        <taxon>Agaricomycetes</taxon>
        <taxon>Agaricomycetidae</taxon>
        <taxon>Agaricales</taxon>
        <taxon>Marasmiineae</taxon>
        <taxon>Omphalotaceae</taxon>
        <taxon>Collybiopsis</taxon>
    </lineage>
</organism>